<accession>A0A3S5A0R6</accession>
<dbReference type="AlphaFoldDB" id="A0A3S5A0R6"/>
<name>A0A3S5A0R6_9PLAT</name>
<proteinExistence type="predicted"/>
<feature type="compositionally biased region" description="Polar residues" evidence="1">
    <location>
        <begin position="46"/>
        <end position="58"/>
    </location>
</feature>
<keyword evidence="3" id="KW-1185">Reference proteome</keyword>
<dbReference type="EMBL" id="CAAALY010013069">
    <property type="protein sequence ID" value="VEL11854.1"/>
    <property type="molecule type" value="Genomic_DNA"/>
</dbReference>
<organism evidence="2 3">
    <name type="scientific">Protopolystoma xenopodis</name>
    <dbReference type="NCBI Taxonomy" id="117903"/>
    <lineage>
        <taxon>Eukaryota</taxon>
        <taxon>Metazoa</taxon>
        <taxon>Spiralia</taxon>
        <taxon>Lophotrochozoa</taxon>
        <taxon>Platyhelminthes</taxon>
        <taxon>Monogenea</taxon>
        <taxon>Polyopisthocotylea</taxon>
        <taxon>Polystomatidea</taxon>
        <taxon>Polystomatidae</taxon>
        <taxon>Protopolystoma</taxon>
    </lineage>
</organism>
<evidence type="ECO:0000313" key="2">
    <source>
        <dbReference type="EMBL" id="VEL11854.1"/>
    </source>
</evidence>
<gene>
    <name evidence="2" type="ORF">PXEA_LOCUS5294</name>
</gene>
<evidence type="ECO:0000313" key="3">
    <source>
        <dbReference type="Proteomes" id="UP000784294"/>
    </source>
</evidence>
<feature type="region of interest" description="Disordered" evidence="1">
    <location>
        <begin position="1"/>
        <end position="58"/>
    </location>
</feature>
<sequence>MTPLTEVADNNAGETLRNVPSQWSEAGNDEYYGIERRTSHEEEDNSASVYHTAASSPLSPISSDHGSINWSNLAEPCAVAQKPTTWSPLQQKQQPLIDRHMEAAGKFQRGSSNYVYFRVIVRRDKTGYGLTVCGSRPVTVRSIRPGMISII</sequence>
<dbReference type="OrthoDB" id="6275046at2759"/>
<evidence type="ECO:0000256" key="1">
    <source>
        <dbReference type="SAM" id="MobiDB-lite"/>
    </source>
</evidence>
<reference evidence="2" key="1">
    <citation type="submission" date="2018-11" db="EMBL/GenBank/DDBJ databases">
        <authorList>
            <consortium name="Pathogen Informatics"/>
        </authorList>
    </citation>
    <scope>NUCLEOTIDE SEQUENCE</scope>
</reference>
<protein>
    <submittedName>
        <fullName evidence="2">Uncharacterized protein</fullName>
    </submittedName>
</protein>
<comment type="caution">
    <text evidence="2">The sequence shown here is derived from an EMBL/GenBank/DDBJ whole genome shotgun (WGS) entry which is preliminary data.</text>
</comment>
<dbReference type="Proteomes" id="UP000784294">
    <property type="component" value="Unassembled WGS sequence"/>
</dbReference>